<evidence type="ECO:0000313" key="1">
    <source>
        <dbReference type="EMBL" id="OGG58098.1"/>
    </source>
</evidence>
<name>A0A1F6D9I6_9BACT</name>
<proteinExistence type="predicted"/>
<reference evidence="1 2" key="1">
    <citation type="journal article" date="2016" name="Nat. Commun.">
        <title>Thousands of microbial genomes shed light on interconnected biogeochemical processes in an aquifer system.</title>
        <authorList>
            <person name="Anantharaman K."/>
            <person name="Brown C.T."/>
            <person name="Hug L.A."/>
            <person name="Sharon I."/>
            <person name="Castelle C.J."/>
            <person name="Probst A.J."/>
            <person name="Thomas B.C."/>
            <person name="Singh A."/>
            <person name="Wilkins M.J."/>
            <person name="Karaoz U."/>
            <person name="Brodie E.L."/>
            <person name="Williams K.H."/>
            <person name="Hubbard S.S."/>
            <person name="Banfield J.F."/>
        </authorList>
    </citation>
    <scope>NUCLEOTIDE SEQUENCE [LARGE SCALE GENOMIC DNA]</scope>
</reference>
<dbReference type="AlphaFoldDB" id="A0A1F6D9I6"/>
<dbReference type="InterPro" id="IPR036069">
    <property type="entry name" value="DUF34/NIF3_sf"/>
</dbReference>
<dbReference type="Gene3D" id="3.30.70.120">
    <property type="match status" value="1"/>
</dbReference>
<sequence>MSYLKIATHVPLTHADAVREAIGKAGGGKLGKYSFCSFSSKGTGRFLPNAGAKPTIGKVGKLEEVEEERIEFVCEENLKERIVAAIRQAHPYEEPSIDICLVEI</sequence>
<evidence type="ECO:0000313" key="2">
    <source>
        <dbReference type="Proteomes" id="UP000178042"/>
    </source>
</evidence>
<dbReference type="PANTHER" id="PTHR41774:SF1">
    <property type="entry name" value="NGG1P INTERACTING FACTOR NIF3"/>
    <property type="match status" value="1"/>
</dbReference>
<evidence type="ECO:0008006" key="3">
    <source>
        <dbReference type="Google" id="ProtNLM"/>
    </source>
</evidence>
<dbReference type="SUPFAM" id="SSF102705">
    <property type="entry name" value="NIF3 (NGG1p interacting factor 3)-like"/>
    <property type="match status" value="1"/>
</dbReference>
<comment type="caution">
    <text evidence="1">The sequence shown here is derived from an EMBL/GenBank/DDBJ whole genome shotgun (WGS) entry which is preliminary data.</text>
</comment>
<dbReference type="FunFam" id="3.30.70.120:FF:000006">
    <property type="entry name" value="GTP cyclohydrolase 1 type 2 homolog"/>
    <property type="match status" value="1"/>
</dbReference>
<dbReference type="EMBL" id="MFLD01000045">
    <property type="protein sequence ID" value="OGG58098.1"/>
    <property type="molecule type" value="Genomic_DNA"/>
</dbReference>
<protein>
    <recommendedName>
        <fullName evidence="3">NGG1p interacting factor NIF3</fullName>
    </recommendedName>
</protein>
<dbReference type="Proteomes" id="UP000178042">
    <property type="component" value="Unassembled WGS sequence"/>
</dbReference>
<organism evidence="1 2">
    <name type="scientific">Candidatus Kaiserbacteria bacterium RIFCSPHIGHO2_02_FULL_49_16</name>
    <dbReference type="NCBI Taxonomy" id="1798490"/>
    <lineage>
        <taxon>Bacteria</taxon>
        <taxon>Candidatus Kaiseribacteriota</taxon>
    </lineage>
</organism>
<dbReference type="InterPro" id="IPR015867">
    <property type="entry name" value="N-reg_PII/ATP_PRibTrfase_C"/>
</dbReference>
<gene>
    <name evidence="1" type="ORF">A3C86_04385</name>
</gene>
<accession>A0A1F6D9I6</accession>
<dbReference type="PANTHER" id="PTHR41774">
    <property type="match status" value="1"/>
</dbReference>